<organism evidence="1 2">
    <name type="scientific">Quillaja saponaria</name>
    <name type="common">Soap bark tree</name>
    <dbReference type="NCBI Taxonomy" id="32244"/>
    <lineage>
        <taxon>Eukaryota</taxon>
        <taxon>Viridiplantae</taxon>
        <taxon>Streptophyta</taxon>
        <taxon>Embryophyta</taxon>
        <taxon>Tracheophyta</taxon>
        <taxon>Spermatophyta</taxon>
        <taxon>Magnoliopsida</taxon>
        <taxon>eudicotyledons</taxon>
        <taxon>Gunneridae</taxon>
        <taxon>Pentapetalae</taxon>
        <taxon>rosids</taxon>
        <taxon>fabids</taxon>
        <taxon>Fabales</taxon>
        <taxon>Quillajaceae</taxon>
        <taxon>Quillaja</taxon>
    </lineage>
</organism>
<comment type="caution">
    <text evidence="1">The sequence shown here is derived from an EMBL/GenBank/DDBJ whole genome shotgun (WGS) entry which is preliminary data.</text>
</comment>
<accession>A0AAD7LRD1</accession>
<reference evidence="1" key="1">
    <citation type="journal article" date="2023" name="Science">
        <title>Elucidation of the pathway for biosynthesis of saponin adjuvants from the soapbark tree.</title>
        <authorList>
            <person name="Reed J."/>
            <person name="Orme A."/>
            <person name="El-Demerdash A."/>
            <person name="Owen C."/>
            <person name="Martin L.B.B."/>
            <person name="Misra R.C."/>
            <person name="Kikuchi S."/>
            <person name="Rejzek M."/>
            <person name="Martin A.C."/>
            <person name="Harkess A."/>
            <person name="Leebens-Mack J."/>
            <person name="Louveau T."/>
            <person name="Stephenson M.J."/>
            <person name="Osbourn A."/>
        </authorList>
    </citation>
    <scope>NUCLEOTIDE SEQUENCE</scope>
    <source>
        <strain evidence="1">S10</strain>
    </source>
</reference>
<name>A0AAD7LRD1_QUISA</name>
<dbReference type="KEGG" id="qsa:O6P43_018100"/>
<evidence type="ECO:0000313" key="1">
    <source>
        <dbReference type="EMBL" id="KAJ7962945.1"/>
    </source>
</evidence>
<proteinExistence type="predicted"/>
<protein>
    <submittedName>
        <fullName evidence="1">Folate gamma-glutamyl hydrolase</fullName>
    </submittedName>
</protein>
<evidence type="ECO:0000313" key="2">
    <source>
        <dbReference type="Proteomes" id="UP001163823"/>
    </source>
</evidence>
<sequence length="74" mass="8394">MLETISPVYAVSLGFELLLKIFSKDQNILERFNASNQASTFVKNLNMKELCSKESCGGLLLLVEIVKLIWNKKM</sequence>
<keyword evidence="2" id="KW-1185">Reference proteome</keyword>
<gene>
    <name evidence="1" type="ORF">O6P43_018100</name>
</gene>
<dbReference type="AlphaFoldDB" id="A0AAD7LRD1"/>
<dbReference type="GO" id="GO:0016787">
    <property type="term" value="F:hydrolase activity"/>
    <property type="evidence" value="ECO:0007669"/>
    <property type="project" value="UniProtKB-KW"/>
</dbReference>
<dbReference type="EMBL" id="JARAOO010000007">
    <property type="protein sequence ID" value="KAJ7962945.1"/>
    <property type="molecule type" value="Genomic_DNA"/>
</dbReference>
<keyword evidence="1" id="KW-0378">Hydrolase</keyword>
<dbReference type="Proteomes" id="UP001163823">
    <property type="component" value="Chromosome 7"/>
</dbReference>